<name>A0ABR8SR52_9BACL</name>
<keyword evidence="5 7" id="KW-0443">Lipid metabolism</keyword>
<dbReference type="Pfam" id="PF01553">
    <property type="entry name" value="Acyltransferase"/>
    <property type="match status" value="1"/>
</dbReference>
<comment type="domain">
    <text evidence="7">The HXXXXD motif is essential for acyltransferase activity and may constitute the binding site for the phosphate moiety of the glycerol-3-phosphate.</text>
</comment>
<dbReference type="GO" id="GO:0016746">
    <property type="term" value="F:acyltransferase activity"/>
    <property type="evidence" value="ECO:0007669"/>
    <property type="project" value="UniProtKB-KW"/>
</dbReference>
<dbReference type="InterPro" id="IPR002123">
    <property type="entry name" value="Plipid/glycerol_acylTrfase"/>
</dbReference>
<evidence type="ECO:0000313" key="10">
    <source>
        <dbReference type="EMBL" id="MBD7965833.1"/>
    </source>
</evidence>
<comment type="similarity">
    <text evidence="2 7">Belongs to the 1-acyl-sn-glycerol-3-phosphate acyltransferase family.</text>
</comment>
<dbReference type="NCBIfam" id="TIGR00530">
    <property type="entry name" value="AGP_acyltrn"/>
    <property type="match status" value="1"/>
</dbReference>
<evidence type="ECO:0000256" key="3">
    <source>
        <dbReference type="ARBA" id="ARBA00022516"/>
    </source>
</evidence>
<proteinExistence type="inferred from homology"/>
<evidence type="ECO:0000256" key="1">
    <source>
        <dbReference type="ARBA" id="ARBA00005189"/>
    </source>
</evidence>
<keyword evidence="3 7" id="KW-0444">Lipid biosynthesis</keyword>
<protein>
    <recommendedName>
        <fullName evidence="7">1-acyl-sn-glycerol-3-phosphate acyltransferase</fullName>
        <ecNumber evidence="7">2.3.1.51</ecNumber>
    </recommendedName>
</protein>
<feature type="domain" description="Phospholipid/glycerol acyltransferase" evidence="9">
    <location>
        <begin position="103"/>
        <end position="217"/>
    </location>
</feature>
<keyword evidence="11" id="KW-1185">Reference proteome</keyword>
<dbReference type="PANTHER" id="PTHR10434">
    <property type="entry name" value="1-ACYL-SN-GLYCEROL-3-PHOSPHATE ACYLTRANSFERASE"/>
    <property type="match status" value="1"/>
</dbReference>
<comment type="catalytic activity">
    <reaction evidence="7">
        <text>a 1-acyl-sn-glycero-3-phosphate + an acyl-CoA = a 1,2-diacyl-sn-glycero-3-phosphate + CoA</text>
        <dbReference type="Rhea" id="RHEA:19709"/>
        <dbReference type="ChEBI" id="CHEBI:57287"/>
        <dbReference type="ChEBI" id="CHEBI:57970"/>
        <dbReference type="ChEBI" id="CHEBI:58342"/>
        <dbReference type="ChEBI" id="CHEBI:58608"/>
        <dbReference type="EC" id="2.3.1.51"/>
    </reaction>
</comment>
<keyword evidence="8" id="KW-0472">Membrane</keyword>
<keyword evidence="7" id="KW-1208">Phospholipid metabolism</keyword>
<comment type="pathway">
    <text evidence="1">Lipid metabolism.</text>
</comment>
<evidence type="ECO:0000256" key="5">
    <source>
        <dbReference type="ARBA" id="ARBA00023098"/>
    </source>
</evidence>
<evidence type="ECO:0000259" key="9">
    <source>
        <dbReference type="SMART" id="SM00563"/>
    </source>
</evidence>
<comment type="caution">
    <text evidence="10">The sequence shown here is derived from an EMBL/GenBank/DDBJ whole genome shotgun (WGS) entry which is preliminary data.</text>
</comment>
<accession>A0ABR8SR52</accession>
<dbReference type="SUPFAM" id="SSF69593">
    <property type="entry name" value="Glycerol-3-phosphate (1)-acyltransferase"/>
    <property type="match status" value="1"/>
</dbReference>
<dbReference type="EMBL" id="JACSQM010000009">
    <property type="protein sequence ID" value="MBD7965833.1"/>
    <property type="molecule type" value="Genomic_DNA"/>
</dbReference>
<reference evidence="10 11" key="1">
    <citation type="submission" date="2020-08" db="EMBL/GenBank/DDBJ databases">
        <title>A Genomic Blueprint of the Chicken Gut Microbiome.</title>
        <authorList>
            <person name="Gilroy R."/>
            <person name="Ravi A."/>
            <person name="Getino M."/>
            <person name="Pursley I."/>
            <person name="Horton D.L."/>
            <person name="Alikhan N.-F."/>
            <person name="Baker D."/>
            <person name="Gharbi K."/>
            <person name="Hall N."/>
            <person name="Watson M."/>
            <person name="Adriaenssens E.M."/>
            <person name="Foster-Nyarko E."/>
            <person name="Jarju S."/>
            <person name="Secka A."/>
            <person name="Antonio M."/>
            <person name="Oren A."/>
            <person name="Chaudhuri R."/>
            <person name="La Ragione R.M."/>
            <person name="Hildebrand F."/>
            <person name="Pallen M.J."/>
        </authorList>
    </citation>
    <scope>NUCLEOTIDE SEQUENCE [LARGE SCALE GENOMIC DNA]</scope>
    <source>
        <strain evidence="10 11">Sa2CUA10</strain>
    </source>
</reference>
<evidence type="ECO:0000256" key="4">
    <source>
        <dbReference type="ARBA" id="ARBA00022679"/>
    </source>
</evidence>
<sequence>MDVYFSGSITKKTAISRIWKINHHVKRGKRVRTIIWFIYFWGILLKLIPSLNRVKRFYNAGKIEERDRLVDQKVKEWSTSLVKLSGTRVSVSGEEHIPKDTAVLFVSNHQGNFDIPILLGYIKKPKAFISKIEVKKMPFIGTWMEQLNCLFMDRKNVRQSVHAINEGAKLLKNGTSLVIFPEGTRSKGDDMSEFKAGSFKLATKSGVPIIPVTINGSYKIMEQQGFWIKPAEVHLTVHPPIYPEQHHDAKELARLSEEVIKNGVKKAVS</sequence>
<evidence type="ECO:0000256" key="7">
    <source>
        <dbReference type="RuleBase" id="RU361267"/>
    </source>
</evidence>
<organism evidence="10 11">
    <name type="scientific">Fictibacillus norfolkensis</name>
    <dbReference type="NCBI Taxonomy" id="2762233"/>
    <lineage>
        <taxon>Bacteria</taxon>
        <taxon>Bacillati</taxon>
        <taxon>Bacillota</taxon>
        <taxon>Bacilli</taxon>
        <taxon>Bacillales</taxon>
        <taxon>Fictibacillaceae</taxon>
        <taxon>Fictibacillus</taxon>
    </lineage>
</organism>
<feature type="transmembrane region" description="Helical" evidence="8">
    <location>
        <begin position="34"/>
        <end position="52"/>
    </location>
</feature>
<evidence type="ECO:0000256" key="6">
    <source>
        <dbReference type="ARBA" id="ARBA00023315"/>
    </source>
</evidence>
<dbReference type="InterPro" id="IPR004552">
    <property type="entry name" value="AGP_acyltrans"/>
</dbReference>
<evidence type="ECO:0000313" key="11">
    <source>
        <dbReference type="Proteomes" id="UP000603641"/>
    </source>
</evidence>
<gene>
    <name evidence="10" type="ORF">H9648_17360</name>
</gene>
<dbReference type="PANTHER" id="PTHR10434:SF64">
    <property type="entry name" value="1-ACYL-SN-GLYCEROL-3-PHOSPHATE ACYLTRANSFERASE-RELATED"/>
    <property type="match status" value="1"/>
</dbReference>
<keyword evidence="6 7" id="KW-0012">Acyltransferase</keyword>
<keyword evidence="4 7" id="KW-0808">Transferase</keyword>
<keyword evidence="8" id="KW-1133">Transmembrane helix</keyword>
<dbReference type="Proteomes" id="UP000603641">
    <property type="component" value="Unassembled WGS sequence"/>
</dbReference>
<keyword evidence="7" id="KW-0594">Phospholipid biosynthesis</keyword>
<evidence type="ECO:0000256" key="2">
    <source>
        <dbReference type="ARBA" id="ARBA00008655"/>
    </source>
</evidence>
<dbReference type="EC" id="2.3.1.51" evidence="7"/>
<dbReference type="CDD" id="cd07989">
    <property type="entry name" value="LPLAT_AGPAT-like"/>
    <property type="match status" value="1"/>
</dbReference>
<dbReference type="SMART" id="SM00563">
    <property type="entry name" value="PlsC"/>
    <property type="match status" value="1"/>
</dbReference>
<keyword evidence="8" id="KW-0812">Transmembrane</keyword>
<evidence type="ECO:0000256" key="8">
    <source>
        <dbReference type="SAM" id="Phobius"/>
    </source>
</evidence>